<dbReference type="AlphaFoldDB" id="A5DWW9"/>
<organism evidence="3 4">
    <name type="scientific">Lodderomyces elongisporus (strain ATCC 11503 / CBS 2605 / JCM 1781 / NBRC 1676 / NRRL YB-4239)</name>
    <name type="common">Yeast</name>
    <name type="synonym">Saccharomyces elongisporus</name>
    <dbReference type="NCBI Taxonomy" id="379508"/>
    <lineage>
        <taxon>Eukaryota</taxon>
        <taxon>Fungi</taxon>
        <taxon>Dikarya</taxon>
        <taxon>Ascomycota</taxon>
        <taxon>Saccharomycotina</taxon>
        <taxon>Pichiomycetes</taxon>
        <taxon>Debaryomycetaceae</taxon>
        <taxon>Candida/Lodderomyces clade</taxon>
        <taxon>Lodderomyces</taxon>
    </lineage>
</organism>
<dbReference type="Proteomes" id="UP000001996">
    <property type="component" value="Unassembled WGS sequence"/>
</dbReference>
<dbReference type="InParanoid" id="A5DWW9"/>
<dbReference type="Pfam" id="PF00300">
    <property type="entry name" value="His_Phos_1"/>
    <property type="match status" value="1"/>
</dbReference>
<dbReference type="OrthoDB" id="4818801at2759"/>
<dbReference type="FunCoup" id="A5DWW9">
    <property type="interactions" value="25"/>
</dbReference>
<dbReference type="EMBL" id="CH981525">
    <property type="protein sequence ID" value="EDK43677.1"/>
    <property type="molecule type" value="Genomic_DNA"/>
</dbReference>
<keyword evidence="4" id="KW-1185">Reference proteome</keyword>
<dbReference type="PANTHER" id="PTHR48100:SF15">
    <property type="entry name" value="SEDOHEPTULOSE 1,7-BISPHOSPHATASE"/>
    <property type="match status" value="1"/>
</dbReference>
<dbReference type="OMA" id="RCFIVRH"/>
<evidence type="ECO:0000313" key="3">
    <source>
        <dbReference type="EMBL" id="EDK43677.1"/>
    </source>
</evidence>
<dbReference type="eggNOG" id="KOG0235">
    <property type="taxonomic scope" value="Eukaryota"/>
</dbReference>
<dbReference type="SUPFAM" id="SSF53254">
    <property type="entry name" value="Phosphoglycerate mutase-like"/>
    <property type="match status" value="1"/>
</dbReference>
<dbReference type="FunFam" id="3.40.50.1240:FF:000022">
    <property type="entry name" value="Phosphoglycerate mutase family protein"/>
    <property type="match status" value="1"/>
</dbReference>
<sequence>MTAQPCPRVIFVRHGQTEWSKSGQHTSVTDIDLTPFGVQQMKATGRALIGNNPLNMIRPQNITNIFTSPRLRAKHTAELLLEDIPKEFRDKIPVVVDEDLAEWNYGKYEGLKTAEIRQSRWDRGVDPPNHKWMIWSDGCEDGENYQDVTKRLDKFIDRILKIHGKYMKDGEPSDIIVIAHGHILRCLVARWVHRELNSDPQLMLDAGGVGVLSYQHHNIEEPAIYLAGAFTVPVEEKGADV</sequence>
<dbReference type="GeneID" id="5234187"/>
<dbReference type="STRING" id="379508.A5DWW9"/>
<feature type="active site" description="Proton donor/acceptor" evidence="1">
    <location>
        <position position="102"/>
    </location>
</feature>
<dbReference type="GO" id="GO:0050278">
    <property type="term" value="F:sedoheptulose-bisphosphatase activity"/>
    <property type="evidence" value="ECO:0007669"/>
    <property type="project" value="EnsemblFungi"/>
</dbReference>
<feature type="binding site" evidence="2">
    <location>
        <position position="72"/>
    </location>
    <ligand>
        <name>substrate</name>
    </ligand>
</feature>
<feature type="active site" description="Tele-phosphohistidine intermediate" evidence="1">
    <location>
        <position position="14"/>
    </location>
</feature>
<dbReference type="PIRSF" id="PIRSF000709">
    <property type="entry name" value="6PFK_2-Ptase"/>
    <property type="match status" value="1"/>
</dbReference>
<dbReference type="PANTHER" id="PTHR48100">
    <property type="entry name" value="BROAD-SPECIFICITY PHOSPHATASE YOR283W-RELATED"/>
    <property type="match status" value="1"/>
</dbReference>
<evidence type="ECO:0000256" key="1">
    <source>
        <dbReference type="PIRSR" id="PIRSR613078-1"/>
    </source>
</evidence>
<evidence type="ECO:0008006" key="5">
    <source>
        <dbReference type="Google" id="ProtNLM"/>
    </source>
</evidence>
<dbReference type="Gene3D" id="3.40.50.1240">
    <property type="entry name" value="Phosphoglycerate mutase-like"/>
    <property type="match status" value="1"/>
</dbReference>
<dbReference type="GO" id="GO:0046390">
    <property type="term" value="P:ribose phosphate biosynthetic process"/>
    <property type="evidence" value="ECO:0007669"/>
    <property type="project" value="EnsemblFungi"/>
</dbReference>
<gene>
    <name evidence="3" type="ORF">LELG_01856</name>
</gene>
<protein>
    <recommendedName>
        <fullName evidence="5">Sedoheptulose 1,7-bisphosphatase</fullName>
    </recommendedName>
</protein>
<dbReference type="KEGG" id="lel:PVL30_001827"/>
<dbReference type="CDD" id="cd07067">
    <property type="entry name" value="HP_PGM_like"/>
    <property type="match status" value="1"/>
</dbReference>
<reference evidence="3 4" key="1">
    <citation type="journal article" date="2009" name="Nature">
        <title>Evolution of pathogenicity and sexual reproduction in eight Candida genomes.</title>
        <authorList>
            <person name="Butler G."/>
            <person name="Rasmussen M.D."/>
            <person name="Lin M.F."/>
            <person name="Santos M.A."/>
            <person name="Sakthikumar S."/>
            <person name="Munro C.A."/>
            <person name="Rheinbay E."/>
            <person name="Grabherr M."/>
            <person name="Forche A."/>
            <person name="Reedy J.L."/>
            <person name="Agrafioti I."/>
            <person name="Arnaud M.B."/>
            <person name="Bates S."/>
            <person name="Brown A.J."/>
            <person name="Brunke S."/>
            <person name="Costanzo M.C."/>
            <person name="Fitzpatrick D.A."/>
            <person name="de Groot P.W."/>
            <person name="Harris D."/>
            <person name="Hoyer L.L."/>
            <person name="Hube B."/>
            <person name="Klis F.M."/>
            <person name="Kodira C."/>
            <person name="Lennard N."/>
            <person name="Logue M.E."/>
            <person name="Martin R."/>
            <person name="Neiman A.M."/>
            <person name="Nikolaou E."/>
            <person name="Quail M.A."/>
            <person name="Quinn J."/>
            <person name="Santos M.C."/>
            <person name="Schmitzberger F.F."/>
            <person name="Sherlock G."/>
            <person name="Shah P."/>
            <person name="Silverstein K.A."/>
            <person name="Skrzypek M.S."/>
            <person name="Soll D."/>
            <person name="Staggs R."/>
            <person name="Stansfield I."/>
            <person name="Stumpf M.P."/>
            <person name="Sudbery P.E."/>
            <person name="Srikantha T."/>
            <person name="Zeng Q."/>
            <person name="Berman J."/>
            <person name="Berriman M."/>
            <person name="Heitman J."/>
            <person name="Gow N.A."/>
            <person name="Lorenz M.C."/>
            <person name="Birren B.W."/>
            <person name="Kellis M."/>
            <person name="Cuomo C.A."/>
        </authorList>
    </citation>
    <scope>NUCLEOTIDE SEQUENCE [LARGE SCALE GENOMIC DNA]</scope>
    <source>
        <strain evidence="4">ATCC 11503 / BCRC 21390 / CBS 2605 / JCM 1781 / NBRC 1676 / NRRL YB-4239</strain>
    </source>
</reference>
<dbReference type="InterPro" id="IPR029033">
    <property type="entry name" value="His_PPase_superfam"/>
</dbReference>
<name>A5DWW9_LODEL</name>
<feature type="binding site" evidence="2">
    <location>
        <begin position="102"/>
        <end position="105"/>
    </location>
    <ligand>
        <name>substrate</name>
    </ligand>
</feature>
<evidence type="ECO:0000313" key="4">
    <source>
        <dbReference type="Proteomes" id="UP000001996"/>
    </source>
</evidence>
<dbReference type="InterPro" id="IPR013078">
    <property type="entry name" value="His_Pase_superF_clade-1"/>
</dbReference>
<accession>A5DWW9</accession>
<evidence type="ECO:0000256" key="2">
    <source>
        <dbReference type="PIRSR" id="PIRSR613078-2"/>
    </source>
</evidence>
<proteinExistence type="predicted"/>
<dbReference type="HOGENOM" id="CLU_033323_13_0_1"/>
<dbReference type="InterPro" id="IPR050275">
    <property type="entry name" value="PGM_Phosphatase"/>
</dbReference>
<dbReference type="SMART" id="SM00855">
    <property type="entry name" value="PGAM"/>
    <property type="match status" value="1"/>
</dbReference>